<gene>
    <name evidence="3" type="ORF">MM415A01336_0013</name>
    <name evidence="2" type="ORF">MM415B00921_0019</name>
</gene>
<dbReference type="AlphaFoldDB" id="A0A6M3IVG9"/>
<name>A0A6M3IVG9_9ZZZZ</name>
<dbReference type="EMBL" id="MT141445">
    <property type="protein sequence ID" value="QJA61566.1"/>
    <property type="molecule type" value="Genomic_DNA"/>
</dbReference>
<proteinExistence type="predicted"/>
<reference evidence="2" key="1">
    <citation type="submission" date="2020-03" db="EMBL/GenBank/DDBJ databases">
        <title>The deep terrestrial virosphere.</title>
        <authorList>
            <person name="Holmfeldt K."/>
            <person name="Nilsson E."/>
            <person name="Simone D."/>
            <person name="Lopez-Fernandez M."/>
            <person name="Wu X."/>
            <person name="de Brujin I."/>
            <person name="Lundin D."/>
            <person name="Andersson A."/>
            <person name="Bertilsson S."/>
            <person name="Dopson M."/>
        </authorList>
    </citation>
    <scope>NUCLEOTIDE SEQUENCE</scope>
    <source>
        <strain evidence="3">MM415A01336</strain>
        <strain evidence="2">MM415B00921</strain>
    </source>
</reference>
<feature type="region of interest" description="Disordered" evidence="1">
    <location>
        <begin position="14"/>
        <end position="33"/>
    </location>
</feature>
<dbReference type="EMBL" id="MT142274">
    <property type="protein sequence ID" value="QJA77289.1"/>
    <property type="molecule type" value="Genomic_DNA"/>
</dbReference>
<organism evidence="2">
    <name type="scientific">viral metagenome</name>
    <dbReference type="NCBI Taxonomy" id="1070528"/>
    <lineage>
        <taxon>unclassified sequences</taxon>
        <taxon>metagenomes</taxon>
        <taxon>organismal metagenomes</taxon>
    </lineage>
</organism>
<evidence type="ECO:0000313" key="2">
    <source>
        <dbReference type="EMBL" id="QJA61566.1"/>
    </source>
</evidence>
<evidence type="ECO:0000256" key="1">
    <source>
        <dbReference type="SAM" id="MobiDB-lite"/>
    </source>
</evidence>
<accession>A0A6M3IVG9</accession>
<evidence type="ECO:0000313" key="3">
    <source>
        <dbReference type="EMBL" id="QJA77289.1"/>
    </source>
</evidence>
<sequence length="269" mass="30327">MGYVEELMKQGYVPEGQTPKTILPEGGDPGNYDTGPMANVARALEKMRFKFQQDQETKIKKIEKKSDMYKTLREAGYEPKRAFDAVSKLEFPTEMPGETPAEKEKKIDLQQKELNLKRTGKEIEKTGMEIEKIQSEINTPNRTRLTARVLNKIANEEMLTPGEQKLYDETIKHKTGSDLDSILNDTTTDEGTNLARTKERILAKIADDEKLTVGEQKIYDEVIAKSPAWSRSIKSGAEKMIPVITADGRRGFVPESKLKAFLASGGKRR</sequence>
<protein>
    <submittedName>
        <fullName evidence="2">Uncharacterized protein</fullName>
    </submittedName>
</protein>